<sequence length="258" mass="30305">MTPRTFPPTFYDRLFTFHGVKIFYRHIDNNPLNAFWPLDCDPAFLSAASFRLGRFLLATSSPPHQIHIIIPRSEWLKLALHRLCEWTRTEKITTAYTDPDGTVKQITYAALWEIGRKFEAPRYQNAVVKAFLRDWEVDADKALELSGFEWLCERHRGLVEEGGMAMREHRFLWFLARMVMWKAPCRYWTEVVQKQAFTGLKLAGWMQEKFREDFSVWMADPRVGPDCVEWMVKEDVDVEDGVGEEELDALEGLRIHDD</sequence>
<gene>
    <name evidence="1" type="ORF">HYFRA_00003227</name>
</gene>
<evidence type="ECO:0000313" key="1">
    <source>
        <dbReference type="EMBL" id="CAG8953034.1"/>
    </source>
</evidence>
<comment type="caution">
    <text evidence="1">The sequence shown here is derived from an EMBL/GenBank/DDBJ whole genome shotgun (WGS) entry which is preliminary data.</text>
</comment>
<proteinExistence type="predicted"/>
<protein>
    <submittedName>
        <fullName evidence="1">Uncharacterized protein</fullName>
    </submittedName>
</protein>
<dbReference type="OrthoDB" id="10304352at2759"/>
<dbReference type="Proteomes" id="UP000696280">
    <property type="component" value="Unassembled WGS sequence"/>
</dbReference>
<reference evidence="1" key="1">
    <citation type="submission" date="2021-07" db="EMBL/GenBank/DDBJ databases">
        <authorList>
            <person name="Durling M."/>
        </authorList>
    </citation>
    <scope>NUCLEOTIDE SEQUENCE</scope>
</reference>
<dbReference type="EMBL" id="CAJVRL010000049">
    <property type="protein sequence ID" value="CAG8953034.1"/>
    <property type="molecule type" value="Genomic_DNA"/>
</dbReference>
<accession>A0A9N9KT74</accession>
<name>A0A9N9KT74_9HELO</name>
<organism evidence="1 2">
    <name type="scientific">Hymenoscyphus fraxineus</name>
    <dbReference type="NCBI Taxonomy" id="746836"/>
    <lineage>
        <taxon>Eukaryota</taxon>
        <taxon>Fungi</taxon>
        <taxon>Dikarya</taxon>
        <taxon>Ascomycota</taxon>
        <taxon>Pezizomycotina</taxon>
        <taxon>Leotiomycetes</taxon>
        <taxon>Helotiales</taxon>
        <taxon>Helotiaceae</taxon>
        <taxon>Hymenoscyphus</taxon>
    </lineage>
</organism>
<evidence type="ECO:0000313" key="2">
    <source>
        <dbReference type="Proteomes" id="UP000696280"/>
    </source>
</evidence>
<keyword evidence="2" id="KW-1185">Reference proteome</keyword>
<dbReference type="AlphaFoldDB" id="A0A9N9KT74"/>